<comment type="caution">
    <text evidence="7">The sequence shown here is derived from an EMBL/GenBank/DDBJ whole genome shotgun (WGS) entry which is preliminary data.</text>
</comment>
<dbReference type="InterPro" id="IPR020846">
    <property type="entry name" value="MFS_dom"/>
</dbReference>
<feature type="transmembrane region" description="Helical" evidence="5">
    <location>
        <begin position="92"/>
        <end position="110"/>
    </location>
</feature>
<evidence type="ECO:0000259" key="6">
    <source>
        <dbReference type="PROSITE" id="PS50850"/>
    </source>
</evidence>
<protein>
    <submittedName>
        <fullName evidence="7">MFS transporter</fullName>
    </submittedName>
</protein>
<sequence>MHSNKIAVSVFFAANGFLFTNYISRLPLIQSEFALDNGAIGMVLLASALGALIAMPFTGWLITEKGSRQILTVAALLFCLVIPLIGFMPGGIALSLLFFVIGLATGTMDVSMNSQAVLVEKTLQRPVMSFFHALFSAGMMFGAGCGALFTHFQAGLLVHLISVSLPALAAVLWAIRGLVPDRGQVTSGRKKRFQLPEASLIGVGLIAFCCMLGEGAMANWSTNYMLRIASADSGFAPMGLVAFSLAMMTARFLGDRVRDRMGDRHLLIGSSMVAVAGLGLALLIPHPIVVLIGLLLVGLGLSVVVPIAYSTAGQAPGLAPGVGIGMVTTIGYGGLLLGPPIIGFLADWQGLRIALAFTLVLFVLMVLLSFRFRPASA</sequence>
<dbReference type="RefSeq" id="WP_099152138.1">
    <property type="nucleotide sequence ID" value="NZ_PDUD01000025.1"/>
</dbReference>
<organism evidence="7 8">
    <name type="scientific">Flavilitoribacter nigricans (strain ATCC 23147 / DSM 23189 / NBRC 102662 / NCIMB 1420 / SS-2)</name>
    <name type="common">Lewinella nigricans</name>
    <dbReference type="NCBI Taxonomy" id="1122177"/>
    <lineage>
        <taxon>Bacteria</taxon>
        <taxon>Pseudomonadati</taxon>
        <taxon>Bacteroidota</taxon>
        <taxon>Saprospiria</taxon>
        <taxon>Saprospirales</taxon>
        <taxon>Lewinellaceae</taxon>
        <taxon>Flavilitoribacter</taxon>
    </lineage>
</organism>
<gene>
    <name evidence="7" type="ORF">CRP01_21405</name>
</gene>
<feature type="transmembrane region" description="Helical" evidence="5">
    <location>
        <begin position="321"/>
        <end position="345"/>
    </location>
</feature>
<dbReference type="OrthoDB" id="9809599at2"/>
<evidence type="ECO:0000313" key="7">
    <source>
        <dbReference type="EMBL" id="PHN04564.1"/>
    </source>
</evidence>
<dbReference type="SUPFAM" id="SSF103473">
    <property type="entry name" value="MFS general substrate transporter"/>
    <property type="match status" value="1"/>
</dbReference>
<feature type="transmembrane region" description="Helical" evidence="5">
    <location>
        <begin position="200"/>
        <end position="222"/>
    </location>
</feature>
<evidence type="ECO:0000313" key="8">
    <source>
        <dbReference type="Proteomes" id="UP000223913"/>
    </source>
</evidence>
<dbReference type="EMBL" id="PDUD01000025">
    <property type="protein sequence ID" value="PHN04564.1"/>
    <property type="molecule type" value="Genomic_DNA"/>
</dbReference>
<evidence type="ECO:0000256" key="4">
    <source>
        <dbReference type="ARBA" id="ARBA00023136"/>
    </source>
</evidence>
<evidence type="ECO:0000256" key="5">
    <source>
        <dbReference type="SAM" id="Phobius"/>
    </source>
</evidence>
<dbReference type="InterPro" id="IPR051788">
    <property type="entry name" value="MFS_Transporter"/>
</dbReference>
<dbReference type="InterPro" id="IPR036259">
    <property type="entry name" value="MFS_trans_sf"/>
</dbReference>
<dbReference type="InterPro" id="IPR011701">
    <property type="entry name" value="MFS"/>
</dbReference>
<keyword evidence="8" id="KW-1185">Reference proteome</keyword>
<keyword evidence="2 5" id="KW-0812">Transmembrane</keyword>
<evidence type="ECO:0000256" key="2">
    <source>
        <dbReference type="ARBA" id="ARBA00022692"/>
    </source>
</evidence>
<evidence type="ECO:0000256" key="3">
    <source>
        <dbReference type="ARBA" id="ARBA00022989"/>
    </source>
</evidence>
<dbReference type="CDD" id="cd17393">
    <property type="entry name" value="MFS_MosC_like"/>
    <property type="match status" value="1"/>
</dbReference>
<dbReference type="PANTHER" id="PTHR23514:SF13">
    <property type="entry name" value="INNER MEMBRANE PROTEIN YBJJ"/>
    <property type="match status" value="1"/>
</dbReference>
<dbReference type="Gene3D" id="1.20.1250.20">
    <property type="entry name" value="MFS general substrate transporter like domains"/>
    <property type="match status" value="1"/>
</dbReference>
<reference evidence="7 8" key="1">
    <citation type="submission" date="2017-10" db="EMBL/GenBank/DDBJ databases">
        <title>The draft genome sequence of Lewinella nigricans NBRC 102662.</title>
        <authorList>
            <person name="Wang K."/>
        </authorList>
    </citation>
    <scope>NUCLEOTIDE SEQUENCE [LARGE SCALE GENOMIC DNA]</scope>
    <source>
        <strain evidence="7 8">NBRC 102662</strain>
    </source>
</reference>
<dbReference type="PANTHER" id="PTHR23514">
    <property type="entry name" value="BYPASS OF STOP CODON PROTEIN 6"/>
    <property type="match status" value="1"/>
</dbReference>
<feature type="transmembrane region" description="Helical" evidence="5">
    <location>
        <begin position="130"/>
        <end position="150"/>
    </location>
</feature>
<dbReference type="Proteomes" id="UP000223913">
    <property type="component" value="Unassembled WGS sequence"/>
</dbReference>
<evidence type="ECO:0000256" key="1">
    <source>
        <dbReference type="ARBA" id="ARBA00004141"/>
    </source>
</evidence>
<feature type="domain" description="Major facilitator superfamily (MFS) profile" evidence="6">
    <location>
        <begin position="1"/>
        <end position="377"/>
    </location>
</feature>
<feature type="transmembrane region" description="Helical" evidence="5">
    <location>
        <begin position="290"/>
        <end position="309"/>
    </location>
</feature>
<dbReference type="GO" id="GO:0022857">
    <property type="term" value="F:transmembrane transporter activity"/>
    <property type="evidence" value="ECO:0007669"/>
    <property type="project" value="InterPro"/>
</dbReference>
<comment type="subcellular location">
    <subcellularLocation>
        <location evidence="1">Membrane</location>
        <topology evidence="1">Multi-pass membrane protein</topology>
    </subcellularLocation>
</comment>
<keyword evidence="4 5" id="KW-0472">Membrane</keyword>
<feature type="transmembrane region" description="Helical" evidence="5">
    <location>
        <begin position="156"/>
        <end position="179"/>
    </location>
</feature>
<keyword evidence="3 5" id="KW-1133">Transmembrane helix</keyword>
<feature type="transmembrane region" description="Helical" evidence="5">
    <location>
        <begin position="7"/>
        <end position="24"/>
    </location>
</feature>
<dbReference type="GO" id="GO:0016020">
    <property type="term" value="C:membrane"/>
    <property type="evidence" value="ECO:0007669"/>
    <property type="project" value="UniProtKB-SubCell"/>
</dbReference>
<feature type="transmembrane region" description="Helical" evidence="5">
    <location>
        <begin position="266"/>
        <end position="284"/>
    </location>
</feature>
<feature type="transmembrane region" description="Helical" evidence="5">
    <location>
        <begin position="69"/>
        <end position="86"/>
    </location>
</feature>
<proteinExistence type="predicted"/>
<feature type="transmembrane region" description="Helical" evidence="5">
    <location>
        <begin position="351"/>
        <end position="370"/>
    </location>
</feature>
<accession>A0A2D0N7R6</accession>
<dbReference type="Pfam" id="PF07690">
    <property type="entry name" value="MFS_1"/>
    <property type="match status" value="1"/>
</dbReference>
<feature type="transmembrane region" description="Helical" evidence="5">
    <location>
        <begin position="39"/>
        <end position="62"/>
    </location>
</feature>
<dbReference type="AlphaFoldDB" id="A0A2D0N7R6"/>
<name>A0A2D0N7R6_FLAN2</name>
<dbReference type="PROSITE" id="PS50850">
    <property type="entry name" value="MFS"/>
    <property type="match status" value="1"/>
</dbReference>
<feature type="transmembrane region" description="Helical" evidence="5">
    <location>
        <begin position="234"/>
        <end position="254"/>
    </location>
</feature>